<evidence type="ECO:0008006" key="4">
    <source>
        <dbReference type="Google" id="ProtNLM"/>
    </source>
</evidence>
<dbReference type="PANTHER" id="PTHR43441:SF5">
    <property type="entry name" value="FAMILY ACETYLTRANSFERASE, PUTATIVE-RELATED"/>
    <property type="match status" value="1"/>
</dbReference>
<gene>
    <name evidence="2" type="ORF">SCHPADRAFT_930104</name>
</gene>
<feature type="region of interest" description="Disordered" evidence="1">
    <location>
        <begin position="148"/>
        <end position="168"/>
    </location>
</feature>
<evidence type="ECO:0000256" key="1">
    <source>
        <dbReference type="SAM" id="MobiDB-lite"/>
    </source>
</evidence>
<protein>
    <recommendedName>
        <fullName evidence="4">N-acetyltransferase domain-containing protein</fullName>
    </recommendedName>
</protein>
<dbReference type="GO" id="GO:0008999">
    <property type="term" value="F:protein-N-terminal-alanine acetyltransferase activity"/>
    <property type="evidence" value="ECO:0007669"/>
    <property type="project" value="TreeGrafter"/>
</dbReference>
<organism evidence="2 3">
    <name type="scientific">Schizopora paradoxa</name>
    <dbReference type="NCBI Taxonomy" id="27342"/>
    <lineage>
        <taxon>Eukaryota</taxon>
        <taxon>Fungi</taxon>
        <taxon>Dikarya</taxon>
        <taxon>Basidiomycota</taxon>
        <taxon>Agaricomycotina</taxon>
        <taxon>Agaricomycetes</taxon>
        <taxon>Hymenochaetales</taxon>
        <taxon>Schizoporaceae</taxon>
        <taxon>Schizopora</taxon>
    </lineage>
</organism>
<evidence type="ECO:0000313" key="2">
    <source>
        <dbReference type="EMBL" id="KLO11161.1"/>
    </source>
</evidence>
<sequence>MFKAGKKVEGVGGDIEVGSKATWKCFFKFWRKSSTGKSRSRAAPRIKTTWDMRSILSICGPFASDTTGLAESDASNQEKKPRRDDDIFWVSMNTDSYFSRRVVVKDDFNNLEAVRITFRILVTAPDRPATSNLLFCLTLGSQKRDGFADTAQTQGKRGSVYSPQQSSSFGLTNSEDPFFVYWDTLLSAFLSISHSRDADLKVFAWVYEGKLAIVTASSGKPQRSRGVSIRQRRRDMKISKGHAKADALAIAQCDNRAFEASCVSCSTGLVGPAHEIPGEDNVGSWCNAYEPQPRIFEQTLPESELYGPHPYDVNFCFPYLPEALRNKSLALVPFIPRLHAEKLFEHARHHPEDFQYMRFPIPKTLEGMLAWFELTFRRNPFYMAYTALYADGIGNWEVGGVIALIECSEETLTAEIGMGLTFQNFRGKSRALETVAMLMRYCLNVPTDQVPGLGLRKVGWTAHANNRLPQVIPLALGSRLESMKRWNRVAHDGKVGNGKAPRKGDRIGLPGVDDLFFVMCWDDWEADGRRAAEAVLGKRDKAKL</sequence>
<reference evidence="2 3" key="1">
    <citation type="submission" date="2015-04" db="EMBL/GenBank/DDBJ databases">
        <title>Complete genome sequence of Schizopora paradoxa KUC8140, a cosmopolitan wood degrader in East Asia.</title>
        <authorList>
            <consortium name="DOE Joint Genome Institute"/>
            <person name="Min B."/>
            <person name="Park H."/>
            <person name="Jang Y."/>
            <person name="Kim J.-J."/>
            <person name="Kim K.H."/>
            <person name="Pangilinan J."/>
            <person name="Lipzen A."/>
            <person name="Riley R."/>
            <person name="Grigoriev I.V."/>
            <person name="Spatafora J.W."/>
            <person name="Choi I.-G."/>
        </authorList>
    </citation>
    <scope>NUCLEOTIDE SEQUENCE [LARGE SCALE GENOMIC DNA]</scope>
    <source>
        <strain evidence="2 3">KUC8140</strain>
    </source>
</reference>
<dbReference type="Gene3D" id="3.40.630.30">
    <property type="match status" value="1"/>
</dbReference>
<dbReference type="EMBL" id="KQ086007">
    <property type="protein sequence ID" value="KLO11161.1"/>
    <property type="molecule type" value="Genomic_DNA"/>
</dbReference>
<keyword evidence="3" id="KW-1185">Reference proteome</keyword>
<dbReference type="Proteomes" id="UP000053477">
    <property type="component" value="Unassembled WGS sequence"/>
</dbReference>
<accession>A0A0H2S2C2</accession>
<name>A0A0H2S2C2_9AGAM</name>
<feature type="compositionally biased region" description="Polar residues" evidence="1">
    <location>
        <begin position="150"/>
        <end position="168"/>
    </location>
</feature>
<dbReference type="InParanoid" id="A0A0H2S2C2"/>
<dbReference type="OrthoDB" id="41238at2759"/>
<dbReference type="AlphaFoldDB" id="A0A0H2S2C2"/>
<dbReference type="SUPFAM" id="SSF55729">
    <property type="entry name" value="Acyl-CoA N-acyltransferases (Nat)"/>
    <property type="match status" value="1"/>
</dbReference>
<dbReference type="PANTHER" id="PTHR43441">
    <property type="entry name" value="RIBOSOMAL-PROTEIN-SERINE ACETYLTRANSFERASE"/>
    <property type="match status" value="1"/>
</dbReference>
<proteinExistence type="predicted"/>
<dbReference type="STRING" id="27342.A0A0H2S2C2"/>
<dbReference type="InterPro" id="IPR051908">
    <property type="entry name" value="Ribosomal_N-acetyltransferase"/>
</dbReference>
<evidence type="ECO:0000313" key="3">
    <source>
        <dbReference type="Proteomes" id="UP000053477"/>
    </source>
</evidence>
<dbReference type="InterPro" id="IPR016181">
    <property type="entry name" value="Acyl_CoA_acyltransferase"/>
</dbReference>
<dbReference type="GO" id="GO:1990189">
    <property type="term" value="F:protein N-terminal-serine acetyltransferase activity"/>
    <property type="evidence" value="ECO:0007669"/>
    <property type="project" value="TreeGrafter"/>
</dbReference>